<name>A0ABV7JB90_9GAMM</name>
<dbReference type="NCBIfam" id="TIGR01730">
    <property type="entry name" value="RND_mfp"/>
    <property type="match status" value="1"/>
</dbReference>
<proteinExistence type="inferred from homology"/>
<dbReference type="InterPro" id="IPR058647">
    <property type="entry name" value="BSH_CzcB-like"/>
</dbReference>
<organism evidence="5 6">
    <name type="scientific">Marinicella sediminis</name>
    <dbReference type="NCBI Taxonomy" id="1792834"/>
    <lineage>
        <taxon>Bacteria</taxon>
        <taxon>Pseudomonadati</taxon>
        <taxon>Pseudomonadota</taxon>
        <taxon>Gammaproteobacteria</taxon>
        <taxon>Lysobacterales</taxon>
        <taxon>Marinicellaceae</taxon>
        <taxon>Marinicella</taxon>
    </lineage>
</organism>
<keyword evidence="3" id="KW-0732">Signal</keyword>
<dbReference type="SUPFAM" id="SSF111369">
    <property type="entry name" value="HlyD-like secretion proteins"/>
    <property type="match status" value="1"/>
</dbReference>
<feature type="signal peptide" evidence="3">
    <location>
        <begin position="1"/>
        <end position="15"/>
    </location>
</feature>
<protein>
    <submittedName>
        <fullName evidence="5">Efflux RND transporter periplasmic adaptor subunit</fullName>
    </submittedName>
</protein>
<sequence>MKKLFLILFSLSVQAQNNPPVPVTTQSLQDVVIERRLTANAEVTARNASTLSAEVNAVVKAIHADSGDPISKDQLLISLDDTDLQLQLEQAQANLQAARARLTQAELRLERANQLNQSQYISADDLLSRETDVAVLKADLQSLRIAQKVAVRNLSKTRILAPFEGVVSDRQAQLGQWLSVGAPMLSLVQTSEPQIVAKIPSHLAAELPNADQLMFVQQQQVTPVKLLQLSPVIDDLAGVQTARFSSSESVQIGLTGELVWILKGRLLPADLVVKREGQLGVFLAEGEVARFQPLAGAQEGRPVPLNEVPDWQVIIGGRERLQDQQAIRVK</sequence>
<evidence type="ECO:0000313" key="5">
    <source>
        <dbReference type="EMBL" id="MFC3192702.1"/>
    </source>
</evidence>
<comment type="caution">
    <text evidence="5">The sequence shown here is derived from an EMBL/GenBank/DDBJ whole genome shotgun (WGS) entry which is preliminary data.</text>
</comment>
<reference evidence="6" key="1">
    <citation type="journal article" date="2019" name="Int. J. Syst. Evol. Microbiol.">
        <title>The Global Catalogue of Microorganisms (GCM) 10K type strain sequencing project: providing services to taxonomists for standard genome sequencing and annotation.</title>
        <authorList>
            <consortium name="The Broad Institute Genomics Platform"/>
            <consortium name="The Broad Institute Genome Sequencing Center for Infectious Disease"/>
            <person name="Wu L."/>
            <person name="Ma J."/>
        </authorList>
    </citation>
    <scope>NUCLEOTIDE SEQUENCE [LARGE SCALE GENOMIC DNA]</scope>
    <source>
        <strain evidence="6">KCTC 42953</strain>
    </source>
</reference>
<evidence type="ECO:0000313" key="6">
    <source>
        <dbReference type="Proteomes" id="UP001595533"/>
    </source>
</evidence>
<dbReference type="Pfam" id="PF25973">
    <property type="entry name" value="BSH_CzcB"/>
    <property type="match status" value="1"/>
</dbReference>
<evidence type="ECO:0000256" key="1">
    <source>
        <dbReference type="ARBA" id="ARBA00009477"/>
    </source>
</evidence>
<dbReference type="InterPro" id="IPR006143">
    <property type="entry name" value="RND_pump_MFP"/>
</dbReference>
<comment type="similarity">
    <text evidence="1">Belongs to the membrane fusion protein (MFP) (TC 8.A.1) family.</text>
</comment>
<feature type="chain" id="PRO_5045180080" evidence="3">
    <location>
        <begin position="16"/>
        <end position="330"/>
    </location>
</feature>
<dbReference type="PANTHER" id="PTHR30469:SF15">
    <property type="entry name" value="HLYD FAMILY OF SECRETION PROTEINS"/>
    <property type="match status" value="1"/>
</dbReference>
<dbReference type="Proteomes" id="UP001595533">
    <property type="component" value="Unassembled WGS sequence"/>
</dbReference>
<dbReference type="Gene3D" id="1.10.287.470">
    <property type="entry name" value="Helix hairpin bin"/>
    <property type="match status" value="1"/>
</dbReference>
<evidence type="ECO:0000259" key="4">
    <source>
        <dbReference type="Pfam" id="PF25973"/>
    </source>
</evidence>
<dbReference type="EMBL" id="JBHRTS010000001">
    <property type="protein sequence ID" value="MFC3192702.1"/>
    <property type="molecule type" value="Genomic_DNA"/>
</dbReference>
<dbReference type="PANTHER" id="PTHR30469">
    <property type="entry name" value="MULTIDRUG RESISTANCE PROTEIN MDTA"/>
    <property type="match status" value="1"/>
</dbReference>
<dbReference type="Gene3D" id="2.40.30.170">
    <property type="match status" value="1"/>
</dbReference>
<feature type="domain" description="CzcB-like barrel-sandwich hybrid" evidence="4">
    <location>
        <begin position="51"/>
        <end position="179"/>
    </location>
</feature>
<evidence type="ECO:0000256" key="3">
    <source>
        <dbReference type="SAM" id="SignalP"/>
    </source>
</evidence>
<evidence type="ECO:0000256" key="2">
    <source>
        <dbReference type="SAM" id="Coils"/>
    </source>
</evidence>
<feature type="coiled-coil region" evidence="2">
    <location>
        <begin position="81"/>
        <end position="115"/>
    </location>
</feature>
<keyword evidence="2" id="KW-0175">Coiled coil</keyword>
<accession>A0ABV7JB90</accession>
<dbReference type="RefSeq" id="WP_157892537.1">
    <property type="nucleotide sequence ID" value="NZ_JBHRTS010000001.1"/>
</dbReference>
<keyword evidence="6" id="KW-1185">Reference proteome</keyword>
<gene>
    <name evidence="5" type="ORF">ACFODZ_00480</name>
</gene>
<dbReference type="Gene3D" id="2.40.50.100">
    <property type="match status" value="1"/>
</dbReference>